<dbReference type="PANTHER" id="PTHR43080">
    <property type="entry name" value="CBS DOMAIN-CONTAINING PROTEIN CBSX3, MITOCHONDRIAL"/>
    <property type="match status" value="1"/>
</dbReference>
<evidence type="ECO:0000259" key="2">
    <source>
        <dbReference type="PROSITE" id="PS51371"/>
    </source>
</evidence>
<dbReference type="Pfam" id="PF00571">
    <property type="entry name" value="CBS"/>
    <property type="match status" value="2"/>
</dbReference>
<dbReference type="PROSITE" id="PS51371">
    <property type="entry name" value="CBS"/>
    <property type="match status" value="2"/>
</dbReference>
<dbReference type="SMART" id="SM00116">
    <property type="entry name" value="CBS"/>
    <property type="match status" value="2"/>
</dbReference>
<dbReference type="SUPFAM" id="SSF54631">
    <property type="entry name" value="CBS-domain pair"/>
    <property type="match status" value="1"/>
</dbReference>
<evidence type="ECO:0000256" key="1">
    <source>
        <dbReference type="ARBA" id="ARBA00023122"/>
    </source>
</evidence>
<dbReference type="InterPro" id="IPR000644">
    <property type="entry name" value="CBS_dom"/>
</dbReference>
<dbReference type="Gene3D" id="3.10.580.10">
    <property type="entry name" value="CBS-domain"/>
    <property type="match status" value="1"/>
</dbReference>
<dbReference type="InterPro" id="IPR051257">
    <property type="entry name" value="Diverse_CBS-Domain"/>
</dbReference>
<gene>
    <name evidence="3" type="ORF">S03H2_41621</name>
</gene>
<organism evidence="3">
    <name type="scientific">marine sediment metagenome</name>
    <dbReference type="NCBI Taxonomy" id="412755"/>
    <lineage>
        <taxon>unclassified sequences</taxon>
        <taxon>metagenomes</taxon>
        <taxon>ecological metagenomes</taxon>
    </lineage>
</organism>
<dbReference type="AlphaFoldDB" id="X1JNP3"/>
<dbReference type="InterPro" id="IPR046342">
    <property type="entry name" value="CBS_dom_sf"/>
</dbReference>
<dbReference type="CDD" id="cd04584">
    <property type="entry name" value="CBS_pair_AcuB_like"/>
    <property type="match status" value="1"/>
</dbReference>
<protein>
    <recommendedName>
        <fullName evidence="2">CBS domain-containing protein</fullName>
    </recommendedName>
</protein>
<comment type="caution">
    <text evidence="3">The sequence shown here is derived from an EMBL/GenBank/DDBJ whole genome shotgun (WGS) entry which is preliminary data.</text>
</comment>
<keyword evidence="1" id="KW-0129">CBS domain</keyword>
<dbReference type="EMBL" id="BARU01025859">
    <property type="protein sequence ID" value="GAH71408.1"/>
    <property type="molecule type" value="Genomic_DNA"/>
</dbReference>
<name>X1JNP3_9ZZZZ</name>
<evidence type="ECO:0000313" key="3">
    <source>
        <dbReference type="EMBL" id="GAH71408.1"/>
    </source>
</evidence>
<feature type="domain" description="CBS" evidence="2">
    <location>
        <begin position="81"/>
        <end position="137"/>
    </location>
</feature>
<dbReference type="PANTHER" id="PTHR43080:SF2">
    <property type="entry name" value="CBS DOMAIN-CONTAINING PROTEIN"/>
    <property type="match status" value="1"/>
</dbReference>
<reference evidence="3" key="1">
    <citation type="journal article" date="2014" name="Front. Microbiol.">
        <title>High frequency of phylogenetically diverse reductive dehalogenase-homologous genes in deep subseafloor sedimentary metagenomes.</title>
        <authorList>
            <person name="Kawai M."/>
            <person name="Futagami T."/>
            <person name="Toyoda A."/>
            <person name="Takaki Y."/>
            <person name="Nishi S."/>
            <person name="Hori S."/>
            <person name="Arai W."/>
            <person name="Tsubouchi T."/>
            <person name="Morono Y."/>
            <person name="Uchiyama I."/>
            <person name="Ito T."/>
            <person name="Fujiyama A."/>
            <person name="Inagaki F."/>
            <person name="Takami H."/>
        </authorList>
    </citation>
    <scope>NUCLEOTIDE SEQUENCE</scope>
    <source>
        <strain evidence="3">Expedition CK06-06</strain>
    </source>
</reference>
<accession>X1JNP3</accession>
<proteinExistence type="predicted"/>
<sequence length="213" mass="23317">MYVRDIMTTNVVTIPSSISIADAKRIMEAHRFRRLPVVDKGRLVGIITERKLEQVSPSKATSLSVWELSYLPDKTSVKEIMERNVVTVPPDMTAEESLTVAQSNRVGALVVVEDGKVVGISTTNDFFYKIVNPLLGLGEPGARIEVTGGGEGKALEEVISTINKRGLKITTLHILAPPEATKRDVVVHVDSEEVAQLVAELEGKGYSVKLRQR</sequence>
<feature type="domain" description="CBS" evidence="2">
    <location>
        <begin position="7"/>
        <end position="63"/>
    </location>
</feature>